<keyword evidence="2" id="KW-0812">Transmembrane</keyword>
<comment type="similarity">
    <text evidence="1 2">Belongs to the lunapark family.</text>
</comment>
<dbReference type="Proteomes" id="UP000507470">
    <property type="component" value="Unassembled WGS sequence"/>
</dbReference>
<dbReference type="GO" id="GO:0071788">
    <property type="term" value="P:endoplasmic reticulum tubular network maintenance"/>
    <property type="evidence" value="ECO:0007669"/>
    <property type="project" value="UniProtKB-UniRule"/>
</dbReference>
<comment type="function">
    <text evidence="2">Plays a role in determining ER morphology.</text>
</comment>
<dbReference type="PANTHER" id="PTHR22166">
    <property type="entry name" value="ENDOPLASMIC RETICULUM JUNCTION FORMATION PROTEIN LUNAPARK"/>
    <property type="match status" value="1"/>
</dbReference>
<feature type="region of interest" description="Disordered" evidence="3">
    <location>
        <begin position="305"/>
        <end position="404"/>
    </location>
</feature>
<evidence type="ECO:0000256" key="2">
    <source>
        <dbReference type="RuleBase" id="RU367073"/>
    </source>
</evidence>
<feature type="compositionally biased region" description="Polar residues" evidence="3">
    <location>
        <begin position="312"/>
        <end position="323"/>
    </location>
</feature>
<dbReference type="EMBL" id="CACVKT020000906">
    <property type="protein sequence ID" value="CAC5363720.1"/>
    <property type="molecule type" value="Genomic_DNA"/>
</dbReference>
<dbReference type="InterPro" id="IPR019273">
    <property type="entry name" value="Lunapark_Znf"/>
</dbReference>
<evidence type="ECO:0000256" key="1">
    <source>
        <dbReference type="ARBA" id="ARBA00009940"/>
    </source>
</evidence>
<sequence>MGVLLSRFRKKKSTIEILDDIDKQISSLQQFRRQNQERQKKFIGRLILYSIVMYIGAALIFYFYYLPPTWTKRLIYSSPLLIFPILILLLKKFLHWYYVKRITKNDLALNELQEDKKKILEDVMETETYKKAREILQKYDPARFKQLETPGPSPPKVNEGSVLRQRNLPSNAKPTPQMRPATPYPARHGTPRLRMDTPQSTPRHPQSSGIRPRALVTPQMNGNYDQVRGPPLPRPILPRERSAMDKVLEYLVGDGPQNRYALICRFCHSHNGMALKEEFEYISFRCCYCYQMNMAKKQRPFAPKLEVPPPSTMSTSSGNKLVLSSTIEEGSESDEEEEEDSEQDQDPSDEDKTGSAAPDNSRDSGISNADIDKGRQSDIDNKKNCPQVNGVGTDEESEKEARPS</sequence>
<dbReference type="GO" id="GO:0098826">
    <property type="term" value="C:endoplasmic reticulum tubular network membrane"/>
    <property type="evidence" value="ECO:0007669"/>
    <property type="project" value="UniProtKB-UniRule"/>
</dbReference>
<feature type="transmembrane region" description="Helical" evidence="2">
    <location>
        <begin position="76"/>
        <end position="94"/>
    </location>
</feature>
<organism evidence="5 6">
    <name type="scientific">Mytilus coruscus</name>
    <name type="common">Sea mussel</name>
    <dbReference type="NCBI Taxonomy" id="42192"/>
    <lineage>
        <taxon>Eukaryota</taxon>
        <taxon>Metazoa</taxon>
        <taxon>Spiralia</taxon>
        <taxon>Lophotrochozoa</taxon>
        <taxon>Mollusca</taxon>
        <taxon>Bivalvia</taxon>
        <taxon>Autobranchia</taxon>
        <taxon>Pteriomorphia</taxon>
        <taxon>Mytilida</taxon>
        <taxon>Mytiloidea</taxon>
        <taxon>Mytilidae</taxon>
        <taxon>Mytilinae</taxon>
        <taxon>Mytilus</taxon>
    </lineage>
</organism>
<dbReference type="Pfam" id="PF10058">
    <property type="entry name" value="Zn_ribbon_10"/>
    <property type="match status" value="1"/>
</dbReference>
<keyword evidence="2" id="KW-0472">Membrane</keyword>
<name>A0A6J8AA73_MYTCO</name>
<keyword evidence="2" id="KW-0863">Zinc-finger</keyword>
<feature type="compositionally biased region" description="Acidic residues" evidence="3">
    <location>
        <begin position="329"/>
        <end position="349"/>
    </location>
</feature>
<feature type="domain" description="Lunapark zinc ribbon" evidence="4">
    <location>
        <begin position="244"/>
        <end position="293"/>
    </location>
</feature>
<dbReference type="GO" id="GO:0008270">
    <property type="term" value="F:zinc ion binding"/>
    <property type="evidence" value="ECO:0007669"/>
    <property type="project" value="UniProtKB-KW"/>
</dbReference>
<keyword evidence="6" id="KW-1185">Reference proteome</keyword>
<protein>
    <recommendedName>
        <fullName evidence="2">Endoplasmic reticulum junction formation protein lunapark</fullName>
    </recommendedName>
</protein>
<dbReference type="GO" id="GO:1903373">
    <property type="term" value="P:positive regulation of endoplasmic reticulum tubular network organization"/>
    <property type="evidence" value="ECO:0007669"/>
    <property type="project" value="UniProtKB-UniRule"/>
</dbReference>
<gene>
    <name evidence="5" type="ORF">MCOR_5036</name>
</gene>
<evidence type="ECO:0000256" key="3">
    <source>
        <dbReference type="SAM" id="MobiDB-lite"/>
    </source>
</evidence>
<keyword evidence="2" id="KW-0862">Zinc</keyword>
<evidence type="ECO:0000259" key="4">
    <source>
        <dbReference type="Pfam" id="PF10058"/>
    </source>
</evidence>
<comment type="domain">
    <text evidence="2">The C4-type zinc finger motif is necessary both for its ER three-way tubular junction localization and formation.</text>
</comment>
<evidence type="ECO:0000313" key="5">
    <source>
        <dbReference type="EMBL" id="CAC5363720.1"/>
    </source>
</evidence>
<dbReference type="PANTHER" id="PTHR22166:SF12">
    <property type="entry name" value="ENDOPLASMIC RETICULUM JUNCTION FORMATION PROTEIN LUNAPARK"/>
    <property type="match status" value="1"/>
</dbReference>
<feature type="compositionally biased region" description="Polar residues" evidence="3">
    <location>
        <begin position="197"/>
        <end position="209"/>
    </location>
</feature>
<keyword evidence="2" id="KW-0479">Metal-binding</keyword>
<dbReference type="InterPro" id="IPR040115">
    <property type="entry name" value="Lnp"/>
</dbReference>
<feature type="region of interest" description="Disordered" evidence="3">
    <location>
        <begin position="167"/>
        <end position="213"/>
    </location>
</feature>
<dbReference type="OrthoDB" id="1725934at2759"/>
<reference evidence="5 6" key="1">
    <citation type="submission" date="2020-06" db="EMBL/GenBank/DDBJ databases">
        <authorList>
            <person name="Li R."/>
            <person name="Bekaert M."/>
        </authorList>
    </citation>
    <scope>NUCLEOTIDE SEQUENCE [LARGE SCALE GENOMIC DNA]</scope>
    <source>
        <strain evidence="6">wild</strain>
    </source>
</reference>
<feature type="compositionally biased region" description="Basic and acidic residues" evidence="3">
    <location>
        <begin position="370"/>
        <end position="383"/>
    </location>
</feature>
<comment type="subcellular location">
    <subcellularLocation>
        <location evidence="2">Endoplasmic reticulum membrane</location>
        <topology evidence="2">Multi-pass membrane protein</topology>
    </subcellularLocation>
</comment>
<evidence type="ECO:0000313" key="6">
    <source>
        <dbReference type="Proteomes" id="UP000507470"/>
    </source>
</evidence>
<feature type="transmembrane region" description="Helical" evidence="2">
    <location>
        <begin position="42"/>
        <end position="64"/>
    </location>
</feature>
<keyword evidence="2" id="KW-1133">Transmembrane helix</keyword>
<accession>A0A6J8AA73</accession>
<keyword evidence="2" id="KW-0256">Endoplasmic reticulum</keyword>
<dbReference type="AlphaFoldDB" id="A0A6J8AA73"/>
<proteinExistence type="inferred from homology"/>